<keyword evidence="3" id="KW-1185">Reference proteome</keyword>
<sequence>MANSIDSHSIVMFGRRRPLLGAALVVGASRSAARHEVEREAQRSAEMQWAAEKAAVDKRREEEERDRRTQLALDEAIAKERQRTESTQSSRQPGVGEKQAPNVRYCPSCGHACLRGAKFCSMCGEKQPEDDSLPQNMK</sequence>
<dbReference type="InParanoid" id="A0A177C1A4"/>
<reference evidence="2 3" key="1">
    <citation type="submission" date="2016-05" db="EMBL/GenBank/DDBJ databases">
        <title>Comparative analysis of secretome profiles of manganese(II)-oxidizing ascomycete fungi.</title>
        <authorList>
            <consortium name="DOE Joint Genome Institute"/>
            <person name="Zeiner C.A."/>
            <person name="Purvine S.O."/>
            <person name="Zink E.M."/>
            <person name="Wu S."/>
            <person name="Pasa-Tolic L."/>
            <person name="Chaput D.L."/>
            <person name="Haridas S."/>
            <person name="Grigoriev I.V."/>
            <person name="Santelli C.M."/>
            <person name="Hansel C.M."/>
        </authorList>
    </citation>
    <scope>NUCLEOTIDE SEQUENCE [LARGE SCALE GENOMIC DNA]</scope>
    <source>
        <strain evidence="2 3">AP3s5-JAC2a</strain>
    </source>
</reference>
<accession>A0A177C1A4</accession>
<evidence type="ECO:0000256" key="1">
    <source>
        <dbReference type="SAM" id="MobiDB-lite"/>
    </source>
</evidence>
<evidence type="ECO:0000313" key="2">
    <source>
        <dbReference type="EMBL" id="OAG01275.1"/>
    </source>
</evidence>
<proteinExistence type="predicted"/>
<organism evidence="2 3">
    <name type="scientific">Paraphaeosphaeria sporulosa</name>
    <dbReference type="NCBI Taxonomy" id="1460663"/>
    <lineage>
        <taxon>Eukaryota</taxon>
        <taxon>Fungi</taxon>
        <taxon>Dikarya</taxon>
        <taxon>Ascomycota</taxon>
        <taxon>Pezizomycotina</taxon>
        <taxon>Dothideomycetes</taxon>
        <taxon>Pleosporomycetidae</taxon>
        <taxon>Pleosporales</taxon>
        <taxon>Massarineae</taxon>
        <taxon>Didymosphaeriaceae</taxon>
        <taxon>Paraphaeosphaeria</taxon>
    </lineage>
</organism>
<dbReference type="Proteomes" id="UP000077069">
    <property type="component" value="Unassembled WGS sequence"/>
</dbReference>
<dbReference type="EMBL" id="KV441558">
    <property type="protein sequence ID" value="OAG01275.1"/>
    <property type="molecule type" value="Genomic_DNA"/>
</dbReference>
<name>A0A177C1A4_9PLEO</name>
<feature type="region of interest" description="Disordered" evidence="1">
    <location>
        <begin position="54"/>
        <end position="102"/>
    </location>
</feature>
<dbReference type="GeneID" id="28769246"/>
<evidence type="ECO:0008006" key="4">
    <source>
        <dbReference type="Google" id="ProtNLM"/>
    </source>
</evidence>
<dbReference type="AlphaFoldDB" id="A0A177C1A4"/>
<protein>
    <recommendedName>
        <fullName evidence="4">Zinc-ribbon domain-containing protein</fullName>
    </recommendedName>
</protein>
<feature type="compositionally biased region" description="Basic and acidic residues" evidence="1">
    <location>
        <begin position="54"/>
        <end position="69"/>
    </location>
</feature>
<gene>
    <name evidence="2" type="ORF">CC84DRAFT_281491</name>
</gene>
<dbReference type="RefSeq" id="XP_018031640.1">
    <property type="nucleotide sequence ID" value="XM_018185760.1"/>
</dbReference>
<dbReference type="OrthoDB" id="4161192at2759"/>
<evidence type="ECO:0000313" key="3">
    <source>
        <dbReference type="Proteomes" id="UP000077069"/>
    </source>
</evidence>